<dbReference type="EMBL" id="JAQIZT010000001">
    <property type="protein sequence ID" value="KAJ7015699.1"/>
    <property type="molecule type" value="Genomic_DNA"/>
</dbReference>
<evidence type="ECO:0000313" key="2">
    <source>
        <dbReference type="Proteomes" id="UP001164929"/>
    </source>
</evidence>
<sequence length="246" mass="28255">MVDSDKVRVLKQKIEVLGLKCDDSCFPGQYYHLLLGCPRPLLIARMPIAGVNKIFQVLMICLKNFNSKNVIFSNYCWLQYIIGFFTYRQNGAIVGCKYRTMEKRFWQVEGEIDKHSVEEAGFRNLSWQLNVTQVGDSWAEELARRLGKEKVLMCLGPAALKELGKMVGVSNTNSFQILKLVLTGKLYLLKKTICRQEERNPYCTISSSFTWNIQFSLHQHKVYMLRVPEDSVSGAKHQEEESPEAS</sequence>
<proteinExistence type="predicted"/>
<gene>
    <name evidence="1" type="ORF">NC653_004870</name>
</gene>
<dbReference type="AlphaFoldDB" id="A0AAD6WP25"/>
<name>A0AAD6WP25_9ROSI</name>
<organism evidence="1 2">
    <name type="scientific">Populus alba x Populus x berolinensis</name>
    <dbReference type="NCBI Taxonomy" id="444605"/>
    <lineage>
        <taxon>Eukaryota</taxon>
        <taxon>Viridiplantae</taxon>
        <taxon>Streptophyta</taxon>
        <taxon>Embryophyta</taxon>
        <taxon>Tracheophyta</taxon>
        <taxon>Spermatophyta</taxon>
        <taxon>Magnoliopsida</taxon>
        <taxon>eudicotyledons</taxon>
        <taxon>Gunneridae</taxon>
        <taxon>Pentapetalae</taxon>
        <taxon>rosids</taxon>
        <taxon>fabids</taxon>
        <taxon>Malpighiales</taxon>
        <taxon>Salicaceae</taxon>
        <taxon>Saliceae</taxon>
        <taxon>Populus</taxon>
    </lineage>
</organism>
<evidence type="ECO:0000313" key="1">
    <source>
        <dbReference type="EMBL" id="KAJ7015699.1"/>
    </source>
</evidence>
<comment type="caution">
    <text evidence="1">The sequence shown here is derived from an EMBL/GenBank/DDBJ whole genome shotgun (WGS) entry which is preliminary data.</text>
</comment>
<accession>A0AAD6WP25</accession>
<protein>
    <submittedName>
        <fullName evidence="1">Uncharacterized protein</fullName>
    </submittedName>
</protein>
<reference evidence="1 2" key="1">
    <citation type="journal article" date="2023" name="Mol. Ecol. Resour.">
        <title>Chromosome-level genome assembly of a triploid poplar Populus alba 'Berolinensis'.</title>
        <authorList>
            <person name="Chen S."/>
            <person name="Yu Y."/>
            <person name="Wang X."/>
            <person name="Wang S."/>
            <person name="Zhang T."/>
            <person name="Zhou Y."/>
            <person name="He R."/>
            <person name="Meng N."/>
            <person name="Wang Y."/>
            <person name="Liu W."/>
            <person name="Liu Z."/>
            <person name="Liu J."/>
            <person name="Guo Q."/>
            <person name="Huang H."/>
            <person name="Sederoff R.R."/>
            <person name="Wang G."/>
            <person name="Qu G."/>
            <person name="Chen S."/>
        </authorList>
    </citation>
    <scope>NUCLEOTIDE SEQUENCE [LARGE SCALE GENOMIC DNA]</scope>
    <source>
        <strain evidence="1">SC-2020</strain>
    </source>
</reference>
<dbReference type="Proteomes" id="UP001164929">
    <property type="component" value="Chromosome 1"/>
</dbReference>
<keyword evidence="2" id="KW-1185">Reference proteome</keyword>